<keyword evidence="2" id="KW-1185">Reference proteome</keyword>
<comment type="caution">
    <text evidence="1">The sequence shown here is derived from an EMBL/GenBank/DDBJ whole genome shotgun (WGS) entry which is preliminary data.</text>
</comment>
<accession>A0ACC0ZYH7</accession>
<dbReference type="EMBL" id="CM047909">
    <property type="protein sequence ID" value="KAJ0079102.1"/>
    <property type="molecule type" value="Genomic_DNA"/>
</dbReference>
<proteinExistence type="predicted"/>
<evidence type="ECO:0000313" key="2">
    <source>
        <dbReference type="Proteomes" id="UP001164250"/>
    </source>
</evidence>
<sequence>MYCCWFFCTLVKTKTGTCVASNFLIQMHDCFLLLSAEKSNCAKLIKPGTMIFNLVLDACVRFGSSLKGQHIMELMSQTGVIADAHTIVVMAQIHEMNSQRDELKKFKDYIDRVSVPFLQHYRQFYHSLLSLYFKFDDIDAASELVLDMNRYRDSLPDKKLMKGCQKPCLVPIGSPNLRNGLKIQIMPELLEKDSILKIEGKRELILFRNGKLLLGNRALAKLINGYKRYGKISGLSKLLLSIQKENNSLEGFTLCSDVIDAFIQSGLLETAYDILDDMESAGYPMRSTTYMSLLRAYYKLKMCREAEAQLKQMKKVGLAVNLSDEMGISSTKPSVGKMIDDALKVYRRMQAMNIQPTVQTFAYLAYGYSSLEMYRDITILWGDIKRNMATGTLAVNRDLFEIMLLNFLKGGYFERVMEVINYMKEHNMYIDKWMYKSEFLKHHKNLYQNLKASNVRTEAQSKRLGHVKAFRKLVDID</sequence>
<gene>
    <name evidence="1" type="ORF">Patl1_24008</name>
</gene>
<reference evidence="2" key="1">
    <citation type="journal article" date="2023" name="G3 (Bethesda)">
        <title>Genome assembly and association tests identify interacting loci associated with vigor, precocity, and sex in interspecific pistachio rootstocks.</title>
        <authorList>
            <person name="Palmer W."/>
            <person name="Jacygrad E."/>
            <person name="Sagayaradj S."/>
            <person name="Cavanaugh K."/>
            <person name="Han R."/>
            <person name="Bertier L."/>
            <person name="Beede B."/>
            <person name="Kafkas S."/>
            <person name="Golino D."/>
            <person name="Preece J."/>
            <person name="Michelmore R."/>
        </authorList>
    </citation>
    <scope>NUCLEOTIDE SEQUENCE [LARGE SCALE GENOMIC DNA]</scope>
</reference>
<organism evidence="1 2">
    <name type="scientific">Pistacia atlantica</name>
    <dbReference type="NCBI Taxonomy" id="434234"/>
    <lineage>
        <taxon>Eukaryota</taxon>
        <taxon>Viridiplantae</taxon>
        <taxon>Streptophyta</taxon>
        <taxon>Embryophyta</taxon>
        <taxon>Tracheophyta</taxon>
        <taxon>Spermatophyta</taxon>
        <taxon>Magnoliopsida</taxon>
        <taxon>eudicotyledons</taxon>
        <taxon>Gunneridae</taxon>
        <taxon>Pentapetalae</taxon>
        <taxon>rosids</taxon>
        <taxon>malvids</taxon>
        <taxon>Sapindales</taxon>
        <taxon>Anacardiaceae</taxon>
        <taxon>Pistacia</taxon>
    </lineage>
</organism>
<name>A0ACC0ZYH7_9ROSI</name>
<protein>
    <submittedName>
        <fullName evidence="1">Uncharacterized protein</fullName>
    </submittedName>
</protein>
<dbReference type="Proteomes" id="UP001164250">
    <property type="component" value="Chromosome 13"/>
</dbReference>
<evidence type="ECO:0000313" key="1">
    <source>
        <dbReference type="EMBL" id="KAJ0079102.1"/>
    </source>
</evidence>